<feature type="signal peptide" evidence="2">
    <location>
        <begin position="1"/>
        <end position="33"/>
    </location>
</feature>
<proteinExistence type="predicted"/>
<comment type="caution">
    <text evidence="3">The sequence shown here is derived from an EMBL/GenBank/DDBJ whole genome shotgun (WGS) entry which is preliminary data.</text>
</comment>
<dbReference type="InterPro" id="IPR021224">
    <property type="entry name" value="DUF2690"/>
</dbReference>
<protein>
    <submittedName>
        <fullName evidence="3">DUF2690 domain-containing protein</fullName>
    </submittedName>
</protein>
<feature type="chain" id="PRO_5045971747" evidence="2">
    <location>
        <begin position="34"/>
        <end position="188"/>
    </location>
</feature>
<dbReference type="RefSeq" id="WP_169385815.1">
    <property type="nucleotide sequence ID" value="NZ_JAAXLA010000153.1"/>
</dbReference>
<sequence>TPDPAPRRRPRWPGWPGWVAAAVAACAAAAVLAGPPGVLGAAAPASTEPPPYTVGCRGTQCAGGEAEGMGCGIDAATFAELRVGSADLELRISDQCAAAWARISHSAAGDRVIVMDQDGHSQAATVPDTAAAEHYVPTSMIAADAHSHVRACVQSRDHGNQCTPWGAESPVPLNLPTPPPSLRVSTGG</sequence>
<dbReference type="Pfam" id="PF10901">
    <property type="entry name" value="DUF2690"/>
    <property type="match status" value="1"/>
</dbReference>
<keyword evidence="2" id="KW-0732">Signal</keyword>
<accession>A0ABX1SL81</accession>
<evidence type="ECO:0000256" key="1">
    <source>
        <dbReference type="SAM" id="MobiDB-lite"/>
    </source>
</evidence>
<evidence type="ECO:0000313" key="4">
    <source>
        <dbReference type="Proteomes" id="UP000820669"/>
    </source>
</evidence>
<name>A0ABX1SL81_9PSEU</name>
<gene>
    <name evidence="3" type="ORF">HF526_34320</name>
</gene>
<evidence type="ECO:0000256" key="2">
    <source>
        <dbReference type="SAM" id="SignalP"/>
    </source>
</evidence>
<dbReference type="EMBL" id="JAAXLA010000153">
    <property type="protein sequence ID" value="NMI02321.1"/>
    <property type="molecule type" value="Genomic_DNA"/>
</dbReference>
<reference evidence="3 4" key="1">
    <citation type="submission" date="2020-04" db="EMBL/GenBank/DDBJ databases">
        <authorList>
            <person name="Klaysubun C."/>
            <person name="Duangmal K."/>
            <person name="Lipun K."/>
        </authorList>
    </citation>
    <scope>NUCLEOTIDE SEQUENCE [LARGE SCALE GENOMIC DNA]</scope>
    <source>
        <strain evidence="3 4">K10HN5</strain>
    </source>
</reference>
<feature type="non-terminal residue" evidence="3">
    <location>
        <position position="1"/>
    </location>
</feature>
<organism evidence="3 4">
    <name type="scientific">Pseudonocardia acidicola</name>
    <dbReference type="NCBI Taxonomy" id="2724939"/>
    <lineage>
        <taxon>Bacteria</taxon>
        <taxon>Bacillati</taxon>
        <taxon>Actinomycetota</taxon>
        <taxon>Actinomycetes</taxon>
        <taxon>Pseudonocardiales</taxon>
        <taxon>Pseudonocardiaceae</taxon>
        <taxon>Pseudonocardia</taxon>
    </lineage>
</organism>
<dbReference type="Proteomes" id="UP000820669">
    <property type="component" value="Unassembled WGS sequence"/>
</dbReference>
<keyword evidence="4" id="KW-1185">Reference proteome</keyword>
<feature type="region of interest" description="Disordered" evidence="1">
    <location>
        <begin position="159"/>
        <end position="188"/>
    </location>
</feature>
<evidence type="ECO:0000313" key="3">
    <source>
        <dbReference type="EMBL" id="NMI02321.1"/>
    </source>
</evidence>